<reference evidence="3 4" key="1">
    <citation type="submission" date="2016-10" db="EMBL/GenBank/DDBJ databases">
        <authorList>
            <person name="de Groot N.N."/>
        </authorList>
    </citation>
    <scope>NUCLEOTIDE SEQUENCE [LARGE SCALE GENOMIC DNA]</scope>
    <source>
        <strain evidence="3 4">CGMCC 1.8891</strain>
    </source>
</reference>
<protein>
    <recommendedName>
        <fullName evidence="5">Methyl-accepting transducer domain-containing protein</fullName>
    </recommendedName>
</protein>
<dbReference type="AlphaFoldDB" id="A0A1I3VWM9"/>
<feature type="compositionally biased region" description="Low complexity" evidence="1">
    <location>
        <begin position="334"/>
        <end position="355"/>
    </location>
</feature>
<name>A0A1I3VWM9_9RHOB</name>
<dbReference type="Gene3D" id="1.20.120.20">
    <property type="entry name" value="Apolipoprotein"/>
    <property type="match status" value="1"/>
</dbReference>
<feature type="transmembrane region" description="Helical" evidence="2">
    <location>
        <begin position="100"/>
        <end position="121"/>
    </location>
</feature>
<dbReference type="PANTHER" id="PTHR47652:SF3">
    <property type="entry name" value="MITOCHONDRIAL IMPORT INNER MEMBRANE TRANSLOCASE SUBUNIT TIM44"/>
    <property type="match status" value="1"/>
</dbReference>
<dbReference type="Proteomes" id="UP000183299">
    <property type="component" value="Unassembled WGS sequence"/>
</dbReference>
<gene>
    <name evidence="3" type="ORF">SAMN04488138_11832</name>
</gene>
<keyword evidence="2" id="KW-0472">Membrane</keyword>
<accession>A0A1I3VWM9</accession>
<proteinExistence type="predicted"/>
<keyword evidence="2" id="KW-1133">Transmembrane helix</keyword>
<evidence type="ECO:0000313" key="4">
    <source>
        <dbReference type="Proteomes" id="UP000183299"/>
    </source>
</evidence>
<dbReference type="EMBL" id="FORY01000018">
    <property type="protein sequence ID" value="SFJ99635.1"/>
    <property type="molecule type" value="Genomic_DNA"/>
</dbReference>
<evidence type="ECO:0000256" key="1">
    <source>
        <dbReference type="SAM" id="MobiDB-lite"/>
    </source>
</evidence>
<feature type="compositionally biased region" description="Low complexity" evidence="1">
    <location>
        <begin position="313"/>
        <end position="327"/>
    </location>
</feature>
<feature type="region of interest" description="Disordered" evidence="1">
    <location>
        <begin position="313"/>
        <end position="355"/>
    </location>
</feature>
<evidence type="ECO:0000256" key="2">
    <source>
        <dbReference type="SAM" id="Phobius"/>
    </source>
</evidence>
<keyword evidence="4" id="KW-1185">Reference proteome</keyword>
<sequence>MNLEQPDVSAFGRKRADHHNHLTAFHFRHVFNLAEFFRVFSDTFQKLATQILVRHFTTAEPQGHFDLVTILKELDHVAHLDLVVMHIGARTEFHFLDFNGFLLLAGFGFPLLLFVFELAIIHDLTDGRIGIRRNLDEIKSGFSGHIHGSGGGDDPDIFTLCADQANFRCTDAFIDARSGVTGRRGIMRSAGYGKLLSVVAFVLPENRVNCAQFQPSFGDIPHKAVDGEIFAASAPYIPVERMPYAGLAEGGTSCKGRMLWPKYLVRKTHMTKRILTGALMTSLALSLAACKEEDKAAEGEATTGSIIEQATEAATDAADSVTETVTEAAEDAADMASDAAEAATEAASDAVEAATDAVEAAGEGAVDAASDAAEAAVDAATDAADAAADATEAATDAASEAAEAATDMADDATDAAADMAADAAETAADTAEAAADVAADAAGDAVEAAADTAEAAVDAVTEEAMDAAPAFDLSAAAEVLTVDGFDLDKATEVVNASPLSETAKTTIVTGMTQAKDNPEILSAILEKARTLLGM</sequence>
<evidence type="ECO:0000313" key="3">
    <source>
        <dbReference type="EMBL" id="SFJ99635.1"/>
    </source>
</evidence>
<keyword evidence="2" id="KW-0812">Transmembrane</keyword>
<organism evidence="3 4">
    <name type="scientific">Celeribacter halophilus</name>
    <dbReference type="NCBI Taxonomy" id="576117"/>
    <lineage>
        <taxon>Bacteria</taxon>
        <taxon>Pseudomonadati</taxon>
        <taxon>Pseudomonadota</taxon>
        <taxon>Alphaproteobacteria</taxon>
        <taxon>Rhodobacterales</taxon>
        <taxon>Roseobacteraceae</taxon>
        <taxon>Celeribacter</taxon>
    </lineage>
</organism>
<dbReference type="PANTHER" id="PTHR47652">
    <property type="entry name" value="MITOCHONDRIAL IMPORT INNER MEMBRANE TRANSLOCASE SUBUNIT TIM44"/>
    <property type="match status" value="1"/>
</dbReference>
<dbReference type="STRING" id="576117.SAMN04488138_11832"/>
<evidence type="ECO:0008006" key="5">
    <source>
        <dbReference type="Google" id="ProtNLM"/>
    </source>
</evidence>